<protein>
    <recommendedName>
        <fullName evidence="3">Molybdopterin synthase sulfur carrier subunit</fullName>
    </recommendedName>
</protein>
<evidence type="ECO:0000256" key="2">
    <source>
        <dbReference type="ARBA" id="ARBA00024200"/>
    </source>
</evidence>
<evidence type="ECO:0000313" key="4">
    <source>
        <dbReference type="EMBL" id="STZ55808.1"/>
    </source>
</evidence>
<sequence>MTNNNQTLDAISLTVLYFASLAEQAGKDSESVETDSDDLAMIYAKLSAKYGFDLPQDKVAVAINHEFGSWGDKVSSGDTIAFIPPVAGG</sequence>
<dbReference type="InterPro" id="IPR003749">
    <property type="entry name" value="ThiS/MoaD-like"/>
</dbReference>
<dbReference type="GO" id="GO:1990133">
    <property type="term" value="C:molybdopterin adenylyltransferase complex"/>
    <property type="evidence" value="ECO:0007669"/>
    <property type="project" value="TreeGrafter"/>
</dbReference>
<dbReference type="PANTHER" id="PTHR33359">
    <property type="entry name" value="MOLYBDOPTERIN SYNTHASE SULFUR CARRIER SUBUNIT"/>
    <property type="match status" value="1"/>
</dbReference>
<comment type="similarity">
    <text evidence="2">Belongs to the MoaD family.</text>
</comment>
<dbReference type="InterPro" id="IPR012675">
    <property type="entry name" value="Beta-grasp_dom_sf"/>
</dbReference>
<dbReference type="PANTHER" id="PTHR33359:SF1">
    <property type="entry name" value="MOLYBDOPTERIN SYNTHASE SULFUR CARRIER SUBUNIT"/>
    <property type="match status" value="1"/>
</dbReference>
<dbReference type="InterPro" id="IPR044672">
    <property type="entry name" value="MOCS2A"/>
</dbReference>
<dbReference type="GO" id="GO:0006777">
    <property type="term" value="P:Mo-molybdopterin cofactor biosynthetic process"/>
    <property type="evidence" value="ECO:0007669"/>
    <property type="project" value="InterPro"/>
</dbReference>
<gene>
    <name evidence="4" type="primary">moaD</name>
    <name evidence="4" type="ORF">NCTC10359_00406</name>
</gene>
<dbReference type="RefSeq" id="WP_115005032.1">
    <property type="nucleotide sequence ID" value="NZ_UGQU01000001.1"/>
</dbReference>
<dbReference type="AlphaFoldDB" id="A0A378T4R4"/>
<dbReference type="InterPro" id="IPR016155">
    <property type="entry name" value="Mopterin_synth/thiamin_S_b"/>
</dbReference>
<name>A0A378T4R4_MORLA</name>
<organism evidence="4 5">
    <name type="scientific">Moraxella lacunata</name>
    <dbReference type="NCBI Taxonomy" id="477"/>
    <lineage>
        <taxon>Bacteria</taxon>
        <taxon>Pseudomonadati</taxon>
        <taxon>Pseudomonadota</taxon>
        <taxon>Gammaproteobacteria</taxon>
        <taxon>Moraxellales</taxon>
        <taxon>Moraxellaceae</taxon>
        <taxon>Moraxella</taxon>
    </lineage>
</organism>
<accession>A0A378T4R4</accession>
<dbReference type="Proteomes" id="UP000254437">
    <property type="component" value="Unassembled WGS sequence"/>
</dbReference>
<dbReference type="CDD" id="cd00754">
    <property type="entry name" value="Ubl_MoaD"/>
    <property type="match status" value="1"/>
</dbReference>
<evidence type="ECO:0000256" key="1">
    <source>
        <dbReference type="ARBA" id="ARBA00022741"/>
    </source>
</evidence>
<evidence type="ECO:0000313" key="5">
    <source>
        <dbReference type="Proteomes" id="UP000254437"/>
    </source>
</evidence>
<dbReference type="Gene3D" id="3.10.20.30">
    <property type="match status" value="1"/>
</dbReference>
<evidence type="ECO:0000256" key="3">
    <source>
        <dbReference type="ARBA" id="ARBA00024247"/>
    </source>
</evidence>
<dbReference type="UniPathway" id="UPA00344"/>
<dbReference type="STRING" id="477.A9309_00550"/>
<dbReference type="GO" id="GO:0000166">
    <property type="term" value="F:nucleotide binding"/>
    <property type="evidence" value="ECO:0007669"/>
    <property type="project" value="UniProtKB-KW"/>
</dbReference>
<reference evidence="4 5" key="1">
    <citation type="submission" date="2018-06" db="EMBL/GenBank/DDBJ databases">
        <authorList>
            <consortium name="Pathogen Informatics"/>
            <person name="Doyle S."/>
        </authorList>
    </citation>
    <scope>NUCLEOTIDE SEQUENCE [LARGE SCALE GENOMIC DNA]</scope>
    <source>
        <strain evidence="4 5">NCTC10359</strain>
    </source>
</reference>
<dbReference type="SUPFAM" id="SSF54285">
    <property type="entry name" value="MoaD/ThiS"/>
    <property type="match status" value="1"/>
</dbReference>
<dbReference type="EMBL" id="UGQU01000001">
    <property type="protein sequence ID" value="STZ55808.1"/>
    <property type="molecule type" value="Genomic_DNA"/>
</dbReference>
<keyword evidence="1" id="KW-0547">Nucleotide-binding</keyword>
<proteinExistence type="inferred from homology"/>
<dbReference type="Pfam" id="PF02597">
    <property type="entry name" value="ThiS"/>
    <property type="match status" value="1"/>
</dbReference>